<gene>
    <name evidence="1" type="primary">WBGene00100453</name>
</gene>
<dbReference type="Gene3D" id="3.40.50.1820">
    <property type="entry name" value="alpha/beta hydrolase"/>
    <property type="match status" value="1"/>
</dbReference>
<organism evidence="1 2">
    <name type="scientific">Pristionchus pacificus</name>
    <name type="common">Parasitic nematode worm</name>
    <dbReference type="NCBI Taxonomy" id="54126"/>
    <lineage>
        <taxon>Eukaryota</taxon>
        <taxon>Metazoa</taxon>
        <taxon>Ecdysozoa</taxon>
        <taxon>Nematoda</taxon>
        <taxon>Chromadorea</taxon>
        <taxon>Rhabditida</taxon>
        <taxon>Rhabditina</taxon>
        <taxon>Diplogasteromorpha</taxon>
        <taxon>Diplogasteroidea</taxon>
        <taxon>Neodiplogasteridae</taxon>
        <taxon>Pristionchus</taxon>
    </lineage>
</organism>
<dbReference type="Pfam" id="PF01674">
    <property type="entry name" value="Lipase_2"/>
    <property type="match status" value="1"/>
</dbReference>
<keyword evidence="2" id="KW-1185">Reference proteome</keyword>
<evidence type="ECO:0000313" key="2">
    <source>
        <dbReference type="Proteomes" id="UP000005239"/>
    </source>
</evidence>
<dbReference type="EnsemblMetazoa" id="PPA10899.1">
    <property type="protein sequence ID" value="PPA10899.1"/>
    <property type="gene ID" value="WBGene00100453"/>
</dbReference>
<evidence type="ECO:0000313" key="1">
    <source>
        <dbReference type="EnsemblMetazoa" id="PPA10899.1"/>
    </source>
</evidence>
<dbReference type="PANTHER" id="PTHR32015">
    <property type="entry name" value="FASTING INDUCED LIPASE"/>
    <property type="match status" value="1"/>
</dbReference>
<sequence>MSVLKLLTRMMQLSIKNIEFDHKTFTWRIFLISLSTLFSPFPSLTGRQFGCHWRDKKRGDYLRPKGTLVMWISLLCLQTFFLVGSAFYSTDFTQWLDKHHTVGMRQWIERADLKSTGSFGGRDYENQTLTHNPIVFVHGVSHTVGTMMKEAANHFKWKGNYTDAELYGTTYDNPRGDKMKWMQYKMSCDHVKRIRFMIEMVYEYTGRQVDVVAFSLGVPISRKAILGGNCVDTNEFIGPSITHKMGTYVGVSGPNKGVAPVMMGIPYALCAMSPLIPVCNPIDGLFSGFCPFKSRFINNINSVQKYEGQHVYSIGSTMDEVVGHMICMEVTTRIGGQQGEKMYKDQKHDATFRSSFDIQLAMLSGQPF</sequence>
<accession>A0A8R1U992</accession>
<proteinExistence type="predicted"/>
<dbReference type="Proteomes" id="UP000005239">
    <property type="component" value="Unassembled WGS sequence"/>
</dbReference>
<dbReference type="InterPro" id="IPR029058">
    <property type="entry name" value="AB_hydrolase_fold"/>
</dbReference>
<reference evidence="1" key="2">
    <citation type="submission" date="2022-06" db="UniProtKB">
        <authorList>
            <consortium name="EnsemblMetazoa"/>
        </authorList>
    </citation>
    <scope>IDENTIFICATION</scope>
    <source>
        <strain evidence="1">PS312</strain>
    </source>
</reference>
<dbReference type="FunFam" id="3.40.50.1820:FF:000281">
    <property type="entry name" value="LIPaSe related"/>
    <property type="match status" value="1"/>
</dbReference>
<dbReference type="InterPro" id="IPR002918">
    <property type="entry name" value="Lipase_EstA/Esterase_EstB"/>
</dbReference>
<dbReference type="PANTHER" id="PTHR32015:SF5">
    <property type="entry name" value="LIPASE RELATED"/>
    <property type="match status" value="1"/>
</dbReference>
<dbReference type="AlphaFoldDB" id="A0A2A6C1V0"/>
<dbReference type="SUPFAM" id="SSF53474">
    <property type="entry name" value="alpha/beta-Hydrolases"/>
    <property type="match status" value="1"/>
</dbReference>
<name>A0A2A6C1V0_PRIPA</name>
<reference evidence="2" key="1">
    <citation type="journal article" date="2008" name="Nat. Genet.">
        <title>The Pristionchus pacificus genome provides a unique perspective on nematode lifestyle and parasitism.</title>
        <authorList>
            <person name="Dieterich C."/>
            <person name="Clifton S.W."/>
            <person name="Schuster L.N."/>
            <person name="Chinwalla A."/>
            <person name="Delehaunty K."/>
            <person name="Dinkelacker I."/>
            <person name="Fulton L."/>
            <person name="Fulton R."/>
            <person name="Godfrey J."/>
            <person name="Minx P."/>
            <person name="Mitreva M."/>
            <person name="Roeseler W."/>
            <person name="Tian H."/>
            <person name="Witte H."/>
            <person name="Yang S.P."/>
            <person name="Wilson R.K."/>
            <person name="Sommer R.J."/>
        </authorList>
    </citation>
    <scope>NUCLEOTIDE SEQUENCE [LARGE SCALE GENOMIC DNA]</scope>
    <source>
        <strain evidence="2">PS312</strain>
    </source>
</reference>
<protein>
    <submittedName>
        <fullName evidence="1">Lipase</fullName>
    </submittedName>
</protein>
<dbReference type="GO" id="GO:0016298">
    <property type="term" value="F:lipase activity"/>
    <property type="evidence" value="ECO:0000318"/>
    <property type="project" value="GO_Central"/>
</dbReference>
<accession>A0A2A6C1V0</accession>
<dbReference type="OrthoDB" id="5800633at2759"/>
<dbReference type="GO" id="GO:0016042">
    <property type="term" value="P:lipid catabolic process"/>
    <property type="evidence" value="ECO:0000318"/>
    <property type="project" value="GO_Central"/>
</dbReference>